<evidence type="ECO:0000313" key="5">
    <source>
        <dbReference type="Proteomes" id="UP000736583"/>
    </source>
</evidence>
<keyword evidence="1" id="KW-0812">Transmembrane</keyword>
<feature type="chain" id="PRO_5046504035" evidence="2">
    <location>
        <begin position="34"/>
        <end position="623"/>
    </location>
</feature>
<dbReference type="EMBL" id="JAHLQL010000001">
    <property type="protein sequence ID" value="MBU5590435.1"/>
    <property type="molecule type" value="Genomic_DNA"/>
</dbReference>
<feature type="domain" description="Transcobalamin-like C-terminal" evidence="3">
    <location>
        <begin position="58"/>
        <end position="137"/>
    </location>
</feature>
<dbReference type="Proteomes" id="UP000736583">
    <property type="component" value="Unassembled WGS sequence"/>
</dbReference>
<dbReference type="InterPro" id="IPR027954">
    <property type="entry name" value="Transcobalamin-like_C"/>
</dbReference>
<keyword evidence="2" id="KW-0732">Signal</keyword>
<organism evidence="4 5">
    <name type="scientific">Clostridium simiarum</name>
    <dbReference type="NCBI Taxonomy" id="2841506"/>
    <lineage>
        <taxon>Bacteria</taxon>
        <taxon>Bacillati</taxon>
        <taxon>Bacillota</taxon>
        <taxon>Clostridia</taxon>
        <taxon>Eubacteriales</taxon>
        <taxon>Clostridiaceae</taxon>
        <taxon>Clostridium</taxon>
    </lineage>
</organism>
<feature type="transmembrane region" description="Helical" evidence="1">
    <location>
        <begin position="601"/>
        <end position="619"/>
    </location>
</feature>
<keyword evidence="5" id="KW-1185">Reference proteome</keyword>
<gene>
    <name evidence="4" type="ORF">KQI89_01530</name>
</gene>
<evidence type="ECO:0000256" key="2">
    <source>
        <dbReference type="SAM" id="SignalP"/>
    </source>
</evidence>
<dbReference type="RefSeq" id="WP_216455637.1">
    <property type="nucleotide sequence ID" value="NZ_JAHLQL010000001.1"/>
</dbReference>
<keyword evidence="1" id="KW-1133">Transmembrane helix</keyword>
<proteinExistence type="predicted"/>
<accession>A0ABS6EXJ0</accession>
<name>A0ABS6EXJ0_9CLOT</name>
<evidence type="ECO:0000256" key="1">
    <source>
        <dbReference type="SAM" id="Phobius"/>
    </source>
</evidence>
<reference evidence="4 5" key="1">
    <citation type="submission" date="2021-06" db="EMBL/GenBank/DDBJ databases">
        <authorList>
            <person name="Sun Q."/>
            <person name="Li D."/>
        </authorList>
    </citation>
    <scope>NUCLEOTIDE SEQUENCE [LARGE SCALE GENOMIC DNA]</scope>
    <source>
        <strain evidence="4 5">MSJ-4</strain>
    </source>
</reference>
<sequence length="623" mass="69889">MKNKLKNSFKHLGCLMALMLLVLQFHMPMVAKALEVNSEINIRVEGPKGTIAEGKEKGNNAYEALTDLLQKNNISFLAEDSQYGKFIKEIDGIKSGDFGGYDGWLYYIKNGTKVESASVGIDSYELKEGDNIVVYYGEFNTPYVNLIQFNPEIVKENESFEMIFSYKNFDFMTNKDVITPIAGGKVLVDNKEYVTDETGKIVIDSLTKGEHQYSISGYEENQLPKVIKDRGKFTIDNVNKPLVYFNDDNSVVKEEDKTPKDIEKELEITLNYIKKNSSNPWAALALNKYGIKADEGFLKPSIEDIKSQGIKEMSPTELETISIALTALGYSPYDFLGHNLVEELYSRNLEDFYNNEVAFALLAYNYLNINDNYKIGEKQLIEALLNSKLSYEVEGKKLTGWTWYGEKIDPDMTAVVISALSPYYRGKEVEGINNKQLKDSLDNAVDSLSLMQNSRGDIIGQYGPASETNSFAIVALTSLGIDPEGNNFTKENGDLVSALLSYKGDNGQYNHDDNTKNNYLSTEEALRALISLDGFKNNGFYDYYKGAVDAKTLPAYKIEESKENNEVDKDNEVKEEDSKAIDNTSKVEIIKESKLPKTGSLFNFSSMMVLAFASIAIGVKRIK</sequence>
<dbReference type="Pfam" id="PF14478">
    <property type="entry name" value="DUF4430"/>
    <property type="match status" value="1"/>
</dbReference>
<protein>
    <submittedName>
        <fullName evidence="4">DUF4430 domain-containing protein</fullName>
    </submittedName>
</protein>
<evidence type="ECO:0000259" key="3">
    <source>
        <dbReference type="Pfam" id="PF14478"/>
    </source>
</evidence>
<comment type="caution">
    <text evidence="4">The sequence shown here is derived from an EMBL/GenBank/DDBJ whole genome shotgun (WGS) entry which is preliminary data.</text>
</comment>
<keyword evidence="1" id="KW-0472">Membrane</keyword>
<feature type="signal peptide" evidence="2">
    <location>
        <begin position="1"/>
        <end position="33"/>
    </location>
</feature>
<evidence type="ECO:0000313" key="4">
    <source>
        <dbReference type="EMBL" id="MBU5590435.1"/>
    </source>
</evidence>